<proteinExistence type="predicted"/>
<comment type="caution">
    <text evidence="1">The sequence shown here is derived from an EMBL/GenBank/DDBJ whole genome shotgun (WGS) entry which is preliminary data.</text>
</comment>
<evidence type="ECO:0000313" key="2">
    <source>
        <dbReference type="Proteomes" id="UP001556367"/>
    </source>
</evidence>
<dbReference type="Proteomes" id="UP001556367">
    <property type="component" value="Unassembled WGS sequence"/>
</dbReference>
<evidence type="ECO:0000313" key="1">
    <source>
        <dbReference type="EMBL" id="KAL0948886.1"/>
    </source>
</evidence>
<gene>
    <name evidence="1" type="ORF">HGRIS_009002</name>
</gene>
<sequence length="249" mass="26947">MAQFIDRLTPPADTSFFSSFDQQVLGQTSILGQGSNAAQVSWSVTFYTYATGANPSDSNFVGEGGEVYIVAVHKGFVTVPDDSYGKIRFGVTFVPNSGNHQMETVADFPGPDSGTKQGSDHWSYNVDFTQTFSMFQDGGNQPFEFSAQYANTVRRKGVKQHDEGQGVFSLVASDSGSIPQGDYELLGLTLFKHNTLSDWPIQTILWVEGWKDANQFANDDPAEQQVVMLPLGLTYASGAGTAPAPAQNV</sequence>
<accession>A0ABR3IZT6</accession>
<organism evidence="1 2">
    <name type="scientific">Hohenbuehelia grisea</name>
    <dbReference type="NCBI Taxonomy" id="104357"/>
    <lineage>
        <taxon>Eukaryota</taxon>
        <taxon>Fungi</taxon>
        <taxon>Dikarya</taxon>
        <taxon>Basidiomycota</taxon>
        <taxon>Agaricomycotina</taxon>
        <taxon>Agaricomycetes</taxon>
        <taxon>Agaricomycetidae</taxon>
        <taxon>Agaricales</taxon>
        <taxon>Pleurotineae</taxon>
        <taxon>Pleurotaceae</taxon>
        <taxon>Hohenbuehelia</taxon>
    </lineage>
</organism>
<keyword evidence="2" id="KW-1185">Reference proteome</keyword>
<protein>
    <submittedName>
        <fullName evidence="1">Uncharacterized protein</fullName>
    </submittedName>
</protein>
<dbReference type="EMBL" id="JASNQZ010000012">
    <property type="protein sequence ID" value="KAL0948886.1"/>
    <property type="molecule type" value="Genomic_DNA"/>
</dbReference>
<name>A0ABR3IZT6_9AGAR</name>
<reference evidence="2" key="1">
    <citation type="submission" date="2024-06" db="EMBL/GenBank/DDBJ databases">
        <title>Multi-omics analyses provide insights into the biosynthesis of the anticancer antibiotic pleurotin in Hohenbuehelia grisea.</title>
        <authorList>
            <person name="Weaver J.A."/>
            <person name="Alberti F."/>
        </authorList>
    </citation>
    <scope>NUCLEOTIDE SEQUENCE [LARGE SCALE GENOMIC DNA]</scope>
    <source>
        <strain evidence="2">T-177</strain>
    </source>
</reference>